<dbReference type="AlphaFoldDB" id="A0A3M0KTY4"/>
<sequence>MGRALDRAVAGITMAGWIGGAGWKAGGSGRNVVGRDEAGIQMKLQIHHNFRVNCQFIILTAMFSQFRALGSPSPVISAEDRALANFNSTRIFSQQR</sequence>
<protein>
    <submittedName>
        <fullName evidence="1">Uncharacterized protein</fullName>
    </submittedName>
</protein>
<evidence type="ECO:0000313" key="1">
    <source>
        <dbReference type="EMBL" id="RMC14230.1"/>
    </source>
</evidence>
<dbReference type="Proteomes" id="UP000269221">
    <property type="component" value="Unassembled WGS sequence"/>
</dbReference>
<reference evidence="1 2" key="1">
    <citation type="submission" date="2018-07" db="EMBL/GenBank/DDBJ databases">
        <title>A high quality draft genome assembly of the barn swallow (H. rustica rustica).</title>
        <authorList>
            <person name="Formenti G."/>
            <person name="Chiara M."/>
            <person name="Poveda L."/>
            <person name="Francoijs K.-J."/>
            <person name="Bonisoli-Alquati A."/>
            <person name="Canova L."/>
            <person name="Gianfranceschi L."/>
            <person name="Horner D.S."/>
            <person name="Saino N."/>
        </authorList>
    </citation>
    <scope>NUCLEOTIDE SEQUENCE [LARGE SCALE GENOMIC DNA]</scope>
    <source>
        <strain evidence="1">Chelidonia</strain>
        <tissue evidence="1">Blood</tissue>
    </source>
</reference>
<organism evidence="1 2">
    <name type="scientific">Hirundo rustica rustica</name>
    <dbReference type="NCBI Taxonomy" id="333673"/>
    <lineage>
        <taxon>Eukaryota</taxon>
        <taxon>Metazoa</taxon>
        <taxon>Chordata</taxon>
        <taxon>Craniata</taxon>
        <taxon>Vertebrata</taxon>
        <taxon>Euteleostomi</taxon>
        <taxon>Archelosauria</taxon>
        <taxon>Archosauria</taxon>
        <taxon>Dinosauria</taxon>
        <taxon>Saurischia</taxon>
        <taxon>Theropoda</taxon>
        <taxon>Coelurosauria</taxon>
        <taxon>Aves</taxon>
        <taxon>Neognathae</taxon>
        <taxon>Neoaves</taxon>
        <taxon>Telluraves</taxon>
        <taxon>Australaves</taxon>
        <taxon>Passeriformes</taxon>
        <taxon>Sylvioidea</taxon>
        <taxon>Hirundinidae</taxon>
        <taxon>Hirundo</taxon>
    </lineage>
</organism>
<accession>A0A3M0KTY4</accession>
<dbReference type="EMBL" id="QRBI01000105">
    <property type="protein sequence ID" value="RMC14230.1"/>
    <property type="molecule type" value="Genomic_DNA"/>
</dbReference>
<name>A0A3M0KTY4_HIRRU</name>
<keyword evidence="2" id="KW-1185">Reference proteome</keyword>
<gene>
    <name evidence="1" type="ORF">DUI87_09321</name>
</gene>
<proteinExistence type="predicted"/>
<comment type="caution">
    <text evidence="1">The sequence shown here is derived from an EMBL/GenBank/DDBJ whole genome shotgun (WGS) entry which is preliminary data.</text>
</comment>
<evidence type="ECO:0000313" key="2">
    <source>
        <dbReference type="Proteomes" id="UP000269221"/>
    </source>
</evidence>